<name>A0ABT1BP05_9BURK</name>
<dbReference type="InterPro" id="IPR050955">
    <property type="entry name" value="Plant_Biomass_Hydrol_Est"/>
</dbReference>
<dbReference type="Proteomes" id="UP001204851">
    <property type="component" value="Unassembled WGS sequence"/>
</dbReference>
<gene>
    <name evidence="5" type="ORF">M0L44_11425</name>
</gene>
<dbReference type="PANTHER" id="PTHR43037:SF1">
    <property type="entry name" value="BLL1128 PROTEIN"/>
    <property type="match status" value="1"/>
</dbReference>
<dbReference type="InterPro" id="IPR029058">
    <property type="entry name" value="AB_hydrolase_fold"/>
</dbReference>
<feature type="signal peptide" evidence="3">
    <location>
        <begin position="1"/>
        <end position="40"/>
    </location>
</feature>
<keyword evidence="5" id="KW-0378">Hydrolase</keyword>
<keyword evidence="1 3" id="KW-0732">Signal</keyword>
<evidence type="ECO:0000313" key="5">
    <source>
        <dbReference type="EMBL" id="MCO5977321.1"/>
    </source>
</evidence>
<feature type="chain" id="PRO_5045680845" evidence="3">
    <location>
        <begin position="41"/>
        <end position="359"/>
    </location>
</feature>
<evidence type="ECO:0000256" key="2">
    <source>
        <dbReference type="SAM" id="MobiDB-lite"/>
    </source>
</evidence>
<feature type="region of interest" description="Disordered" evidence="2">
    <location>
        <begin position="271"/>
        <end position="291"/>
    </location>
</feature>
<dbReference type="GO" id="GO:0016787">
    <property type="term" value="F:hydrolase activity"/>
    <property type="evidence" value="ECO:0007669"/>
    <property type="project" value="UniProtKB-KW"/>
</dbReference>
<evidence type="ECO:0000256" key="1">
    <source>
        <dbReference type="ARBA" id="ARBA00022729"/>
    </source>
</evidence>
<feature type="compositionally biased region" description="Low complexity" evidence="2">
    <location>
        <begin position="42"/>
        <end position="65"/>
    </location>
</feature>
<dbReference type="InterPro" id="IPR003140">
    <property type="entry name" value="PLipase/COase/thioEstase"/>
</dbReference>
<dbReference type="RefSeq" id="WP_252769836.1">
    <property type="nucleotide sequence ID" value="NZ_JAMXMC010000006.1"/>
</dbReference>
<dbReference type="PANTHER" id="PTHR43037">
    <property type="entry name" value="UNNAMED PRODUCT-RELATED"/>
    <property type="match status" value="1"/>
</dbReference>
<evidence type="ECO:0000313" key="6">
    <source>
        <dbReference type="Proteomes" id="UP001204851"/>
    </source>
</evidence>
<accession>A0ABT1BP05</accession>
<dbReference type="SUPFAM" id="SSF53474">
    <property type="entry name" value="alpha/beta-Hydrolases"/>
    <property type="match status" value="1"/>
</dbReference>
<dbReference type="Gene3D" id="3.40.50.1820">
    <property type="entry name" value="alpha/beta hydrolase"/>
    <property type="match status" value="1"/>
</dbReference>
<sequence length="359" mass="37131">MRQGIGEGARGRGWGGRTGLTGARALLGACLLAAATVASGAPAAASPAPSSAAAASPAPQALTLPRPEGPRRVLLAVPAHAPAGPRPLVILLHGHGGSAAQTLAQERTAAPLSQWLAIGQREGLLVAAPDGLAGGDQKSGWNDCRRDTQTNPTSDDVGLISALIDEAVAHHGADPARVYLMGMSNGGMMALRYAMEAGDRLAGVAAVSASMATDSRCPSIKAPLSLLMVGGTADGIVPWDGGPVGKRQEGRRGRVIGAEATVMRWRERDSLFGEPTRSESLPHRDPADPTRAQRTVWGAQPGGLQIELLRIDGGGHVEPSVAHRVSAAYSLLVGRQSGDLEVADEAWAFFREKRRGLSR</sequence>
<feature type="region of interest" description="Disordered" evidence="2">
    <location>
        <begin position="42"/>
        <end position="66"/>
    </location>
</feature>
<feature type="domain" description="Phospholipase/carboxylesterase/thioesterase" evidence="4">
    <location>
        <begin position="86"/>
        <end position="238"/>
    </location>
</feature>
<proteinExistence type="predicted"/>
<protein>
    <submittedName>
        <fullName evidence="5">Alpha/beta hydrolase-fold protein</fullName>
    </submittedName>
</protein>
<evidence type="ECO:0000259" key="4">
    <source>
        <dbReference type="Pfam" id="PF02230"/>
    </source>
</evidence>
<reference evidence="5 6" key="1">
    <citation type="submission" date="2022-06" db="EMBL/GenBank/DDBJ databases">
        <title>Ideonella sp. NS12-5 Genome sequencing and assembly.</title>
        <authorList>
            <person name="Jung Y."/>
        </authorList>
    </citation>
    <scope>NUCLEOTIDE SEQUENCE [LARGE SCALE GENOMIC DNA]</scope>
    <source>
        <strain evidence="5 6">NS12-5</strain>
    </source>
</reference>
<dbReference type="Pfam" id="PF02230">
    <property type="entry name" value="Abhydrolase_2"/>
    <property type="match status" value="1"/>
</dbReference>
<organism evidence="5 6">
    <name type="scientific">Ideonella oryzae</name>
    <dbReference type="NCBI Taxonomy" id="2937441"/>
    <lineage>
        <taxon>Bacteria</taxon>
        <taxon>Pseudomonadati</taxon>
        <taxon>Pseudomonadota</taxon>
        <taxon>Betaproteobacteria</taxon>
        <taxon>Burkholderiales</taxon>
        <taxon>Sphaerotilaceae</taxon>
        <taxon>Ideonella</taxon>
    </lineage>
</organism>
<evidence type="ECO:0000256" key="3">
    <source>
        <dbReference type="SAM" id="SignalP"/>
    </source>
</evidence>
<comment type="caution">
    <text evidence="5">The sequence shown here is derived from an EMBL/GenBank/DDBJ whole genome shotgun (WGS) entry which is preliminary data.</text>
</comment>
<dbReference type="EMBL" id="JAMXMC010000006">
    <property type="protein sequence ID" value="MCO5977321.1"/>
    <property type="molecule type" value="Genomic_DNA"/>
</dbReference>
<feature type="compositionally biased region" description="Basic and acidic residues" evidence="2">
    <location>
        <begin position="271"/>
        <end position="288"/>
    </location>
</feature>
<keyword evidence="6" id="KW-1185">Reference proteome</keyword>